<dbReference type="SUPFAM" id="SSF47413">
    <property type="entry name" value="lambda repressor-like DNA-binding domains"/>
    <property type="match status" value="1"/>
</dbReference>
<dbReference type="Proteomes" id="UP000199206">
    <property type="component" value="Unassembled WGS sequence"/>
</dbReference>
<dbReference type="EMBL" id="FOCF01000002">
    <property type="protein sequence ID" value="SEM81293.1"/>
    <property type="molecule type" value="Genomic_DNA"/>
</dbReference>
<dbReference type="SMART" id="SM00530">
    <property type="entry name" value="HTH_XRE"/>
    <property type="match status" value="1"/>
</dbReference>
<dbReference type="PANTHER" id="PTHR46558">
    <property type="entry name" value="TRACRIPTIONAL REGULATORY PROTEIN-RELATED-RELATED"/>
    <property type="match status" value="1"/>
</dbReference>
<organism evidence="3 4">
    <name type="scientific">Sphingomonas gellani</name>
    <dbReference type="NCBI Taxonomy" id="1166340"/>
    <lineage>
        <taxon>Bacteria</taxon>
        <taxon>Pseudomonadati</taxon>
        <taxon>Pseudomonadota</taxon>
        <taxon>Alphaproteobacteria</taxon>
        <taxon>Sphingomonadales</taxon>
        <taxon>Sphingomonadaceae</taxon>
        <taxon>Sphingomonas</taxon>
    </lineage>
</organism>
<dbReference type="Gene3D" id="1.10.260.40">
    <property type="entry name" value="lambda repressor-like DNA-binding domains"/>
    <property type="match status" value="1"/>
</dbReference>
<protein>
    <submittedName>
        <fullName evidence="3">DNA-binding transcriptional regulator, XRE-family HTH domain</fullName>
    </submittedName>
</protein>
<name>A0A1H8BEP2_9SPHN</name>
<dbReference type="AlphaFoldDB" id="A0A1H8BEP2"/>
<sequence length="102" mass="11296">MTSDAFCCVFATNPVDSGVFVRAMHNRIAVFRAEYRLSRRQLAEAVDVNPQTIGYLERGDYKPSLELALKVAAVFGVPVELIFSLTPFEAIGTSLRRTGVEQ</sequence>
<accession>A0A1H8BEP2</accession>
<dbReference type="GO" id="GO:0003677">
    <property type="term" value="F:DNA binding"/>
    <property type="evidence" value="ECO:0007669"/>
    <property type="project" value="UniProtKB-KW"/>
</dbReference>
<keyword evidence="4" id="KW-1185">Reference proteome</keyword>
<keyword evidence="1 3" id="KW-0238">DNA-binding</keyword>
<gene>
    <name evidence="3" type="ORF">SAMN05192583_1335</name>
</gene>
<dbReference type="CDD" id="cd00093">
    <property type="entry name" value="HTH_XRE"/>
    <property type="match status" value="1"/>
</dbReference>
<dbReference type="Pfam" id="PF01381">
    <property type="entry name" value="HTH_3"/>
    <property type="match status" value="1"/>
</dbReference>
<dbReference type="InterPro" id="IPR010982">
    <property type="entry name" value="Lambda_DNA-bd_dom_sf"/>
</dbReference>
<dbReference type="PANTHER" id="PTHR46558:SF4">
    <property type="entry name" value="DNA-BIDING PHAGE PROTEIN"/>
    <property type="match status" value="1"/>
</dbReference>
<evidence type="ECO:0000256" key="1">
    <source>
        <dbReference type="ARBA" id="ARBA00023125"/>
    </source>
</evidence>
<evidence type="ECO:0000259" key="2">
    <source>
        <dbReference type="PROSITE" id="PS50943"/>
    </source>
</evidence>
<dbReference type="InterPro" id="IPR001387">
    <property type="entry name" value="Cro/C1-type_HTH"/>
</dbReference>
<proteinExistence type="predicted"/>
<evidence type="ECO:0000313" key="3">
    <source>
        <dbReference type="EMBL" id="SEM81293.1"/>
    </source>
</evidence>
<dbReference type="PROSITE" id="PS50943">
    <property type="entry name" value="HTH_CROC1"/>
    <property type="match status" value="1"/>
</dbReference>
<feature type="domain" description="HTH cro/C1-type" evidence="2">
    <location>
        <begin position="28"/>
        <end position="82"/>
    </location>
</feature>
<reference evidence="4" key="1">
    <citation type="submission" date="2016-10" db="EMBL/GenBank/DDBJ databases">
        <authorList>
            <person name="Varghese N."/>
            <person name="Submissions S."/>
        </authorList>
    </citation>
    <scope>NUCLEOTIDE SEQUENCE [LARGE SCALE GENOMIC DNA]</scope>
    <source>
        <strain evidence="4">S6-262</strain>
    </source>
</reference>
<evidence type="ECO:0000313" key="4">
    <source>
        <dbReference type="Proteomes" id="UP000199206"/>
    </source>
</evidence>
<dbReference type="STRING" id="1166340.SAMN05192583_1335"/>